<evidence type="ECO:0000259" key="4">
    <source>
        <dbReference type="Pfam" id="PF00496"/>
    </source>
</evidence>
<dbReference type="InterPro" id="IPR000914">
    <property type="entry name" value="SBP_5_dom"/>
</dbReference>
<dbReference type="GO" id="GO:1904680">
    <property type="term" value="F:peptide transmembrane transporter activity"/>
    <property type="evidence" value="ECO:0007669"/>
    <property type="project" value="TreeGrafter"/>
</dbReference>
<dbReference type="Gene3D" id="3.40.190.10">
    <property type="entry name" value="Periplasmic binding protein-like II"/>
    <property type="match status" value="1"/>
</dbReference>
<dbReference type="PANTHER" id="PTHR30290:SF9">
    <property type="entry name" value="OLIGOPEPTIDE-BINDING PROTEIN APPA"/>
    <property type="match status" value="1"/>
</dbReference>
<keyword evidence="3" id="KW-0732">Signal</keyword>
<dbReference type="PANTHER" id="PTHR30290">
    <property type="entry name" value="PERIPLASMIC BINDING COMPONENT OF ABC TRANSPORTER"/>
    <property type="match status" value="1"/>
</dbReference>
<accession>A0A6J4U3N0</accession>
<comment type="similarity">
    <text evidence="1">Belongs to the bacterial solute-binding protein 5 family.</text>
</comment>
<reference evidence="5" key="1">
    <citation type="submission" date="2020-02" db="EMBL/GenBank/DDBJ databases">
        <authorList>
            <person name="Meier V. D."/>
        </authorList>
    </citation>
    <scope>NUCLEOTIDE SEQUENCE</scope>
    <source>
        <strain evidence="5">AVDCRST_MAG73</strain>
    </source>
</reference>
<dbReference type="InterPro" id="IPR030678">
    <property type="entry name" value="Peptide/Ni-bd"/>
</dbReference>
<evidence type="ECO:0000256" key="2">
    <source>
        <dbReference type="ARBA" id="ARBA00022448"/>
    </source>
</evidence>
<dbReference type="GO" id="GO:0043190">
    <property type="term" value="C:ATP-binding cassette (ABC) transporter complex"/>
    <property type="evidence" value="ECO:0007669"/>
    <property type="project" value="InterPro"/>
</dbReference>
<dbReference type="Gene3D" id="3.10.105.10">
    <property type="entry name" value="Dipeptide-binding Protein, Domain 3"/>
    <property type="match status" value="1"/>
</dbReference>
<proteinExistence type="inferred from homology"/>
<protein>
    <submittedName>
        <fullName evidence="5">ABC transporter, substrate-binding protein (Cluster 5, nickel/peptides/opines)</fullName>
    </submittedName>
</protein>
<gene>
    <name evidence="5" type="ORF">AVDCRST_MAG73-1783</name>
</gene>
<dbReference type="SUPFAM" id="SSF53850">
    <property type="entry name" value="Periplasmic binding protein-like II"/>
    <property type="match status" value="1"/>
</dbReference>
<dbReference type="GO" id="GO:0015833">
    <property type="term" value="P:peptide transport"/>
    <property type="evidence" value="ECO:0007669"/>
    <property type="project" value="TreeGrafter"/>
</dbReference>
<dbReference type="EMBL" id="CADCWE010000110">
    <property type="protein sequence ID" value="CAA9539544.1"/>
    <property type="molecule type" value="Genomic_DNA"/>
</dbReference>
<dbReference type="AlphaFoldDB" id="A0A6J4U3N0"/>
<name>A0A6J4U3N0_9BACT</name>
<dbReference type="GO" id="GO:0030288">
    <property type="term" value="C:outer membrane-bounded periplasmic space"/>
    <property type="evidence" value="ECO:0007669"/>
    <property type="project" value="UniProtKB-ARBA"/>
</dbReference>
<organism evidence="5">
    <name type="scientific">uncultured Thermomicrobiales bacterium</name>
    <dbReference type="NCBI Taxonomy" id="1645740"/>
    <lineage>
        <taxon>Bacteria</taxon>
        <taxon>Pseudomonadati</taxon>
        <taxon>Thermomicrobiota</taxon>
        <taxon>Thermomicrobia</taxon>
        <taxon>Thermomicrobiales</taxon>
        <taxon>environmental samples</taxon>
    </lineage>
</organism>
<evidence type="ECO:0000256" key="3">
    <source>
        <dbReference type="ARBA" id="ARBA00022729"/>
    </source>
</evidence>
<dbReference type="PIRSF" id="PIRSF002741">
    <property type="entry name" value="MppA"/>
    <property type="match status" value="1"/>
</dbReference>
<sequence length="538" mass="58899">MARRFRFGTRRGGSWRVVYLVVVGVLTSIPVAAAQDGTPTPVAGGTMVVSIASDPGHFNPAITTGFTQHVVADSIFNGLVGLDENLQPVPDLADRWDISEDGTTYTFHLHPGVRWHDGAPFTSADVKFSFEEVLLQYHSRTAAGLTPVLAGIDAPNDLTVVMRFTQPYAPLLQRLDVTEAPIVAKHVYEGTDPTTAEANLEPVGTGPYRFVEYAQGDQVTLERNEDYFKDGLPYLDRVVFRVIPEANSALQALQQGEVDYAWNTTPAQTEILASAEGIATVNAPASPGGALCINTLVFNLEHPPLDRPEVRQAIYHAIDRERMLEQIQFGSGRVATGPISSRMDAFYNPDVATYAYDVDRANALLDGAGLTADADGTRATLVFPHPNTFDRYGEIIREQLGEVGIEVEDVSLDFNAATDRVFVERDFDLGIVSYCNGTDPEIGVRRVYDSRNIRPIPFSNGAAYRNPDVDRLFDEAATTLDPAQRAAAYAEIQAILAEEVPYVWLIETEGLRAFSAEFHDFQHWSGHFAETAWTGAGG</sequence>
<evidence type="ECO:0000256" key="1">
    <source>
        <dbReference type="ARBA" id="ARBA00005695"/>
    </source>
</evidence>
<feature type="domain" description="Solute-binding protein family 5" evidence="4">
    <location>
        <begin position="87"/>
        <end position="440"/>
    </location>
</feature>
<dbReference type="InterPro" id="IPR039424">
    <property type="entry name" value="SBP_5"/>
</dbReference>
<keyword evidence="2" id="KW-0813">Transport</keyword>
<dbReference type="CDD" id="cd08517">
    <property type="entry name" value="PBP2_NikA_DppA_OppA_like_13"/>
    <property type="match status" value="1"/>
</dbReference>
<dbReference type="Pfam" id="PF00496">
    <property type="entry name" value="SBP_bac_5"/>
    <property type="match status" value="1"/>
</dbReference>
<evidence type="ECO:0000313" key="5">
    <source>
        <dbReference type="EMBL" id="CAA9539544.1"/>
    </source>
</evidence>